<dbReference type="InterPro" id="IPR043917">
    <property type="entry name" value="DUF5753"/>
</dbReference>
<organism evidence="2 3">
    <name type="scientific">Nocardiopsis aegyptia</name>
    <dbReference type="NCBI Taxonomy" id="220378"/>
    <lineage>
        <taxon>Bacteria</taxon>
        <taxon>Bacillati</taxon>
        <taxon>Actinomycetota</taxon>
        <taxon>Actinomycetes</taxon>
        <taxon>Streptosporangiales</taxon>
        <taxon>Nocardiopsidaceae</taxon>
        <taxon>Nocardiopsis</taxon>
    </lineage>
</organism>
<reference evidence="2 3" key="1">
    <citation type="submission" date="2020-07" db="EMBL/GenBank/DDBJ databases">
        <title>Sequencing the genomes of 1000 actinobacteria strains.</title>
        <authorList>
            <person name="Klenk H.-P."/>
        </authorList>
    </citation>
    <scope>NUCLEOTIDE SEQUENCE [LARGE SCALE GENOMIC DNA]</scope>
    <source>
        <strain evidence="2 3">DSM 44442</strain>
    </source>
</reference>
<evidence type="ECO:0000313" key="3">
    <source>
        <dbReference type="Proteomes" id="UP000572051"/>
    </source>
</evidence>
<comment type="caution">
    <text evidence="2">The sequence shown here is derived from an EMBL/GenBank/DDBJ whole genome shotgun (WGS) entry which is preliminary data.</text>
</comment>
<dbReference type="EMBL" id="JACCFS010000001">
    <property type="protein sequence ID" value="NYJ36068.1"/>
    <property type="molecule type" value="Genomic_DNA"/>
</dbReference>
<dbReference type="RefSeq" id="WP_179825707.1">
    <property type="nucleotide sequence ID" value="NZ_JACCFS010000001.1"/>
</dbReference>
<dbReference type="AlphaFoldDB" id="A0A7Z0EPS8"/>
<dbReference type="PROSITE" id="PS50943">
    <property type="entry name" value="HTH_CROC1"/>
    <property type="match status" value="1"/>
</dbReference>
<protein>
    <submittedName>
        <fullName evidence="2">Transcriptional regulator with XRE-family HTH domain</fullName>
    </submittedName>
</protein>
<dbReference type="SUPFAM" id="SSF47413">
    <property type="entry name" value="lambda repressor-like DNA-binding domains"/>
    <property type="match status" value="1"/>
</dbReference>
<name>A0A7Z0EPS8_9ACTN</name>
<sequence length="274" mass="31044">MDRETKPAWRRLGREIVAARRRARKTQGQVARELGVVQSTVSAWERGTRGLQEQQAAELDEFFGTSGVVLRAWGRANSPEVLPESYEEVEQLEANVTELREYQPLVFPGLVQTKEYTRALLLDTGPWRSAKEIDQMVEARAKRRRNLDKDPAPVVSIVVEEYVLRRVVGGRHDVLRGQLDTVLALLDAGRFRMQVIPEDADCHPGGSGPFCVYAFPDRPMVASAEHMKGEQFMDDMMQVQHCAMLFGILQSEALSPRLSRDLIRKAKEELDDQT</sequence>
<dbReference type="InterPro" id="IPR001387">
    <property type="entry name" value="Cro/C1-type_HTH"/>
</dbReference>
<gene>
    <name evidence="2" type="ORF">HNR10_003949</name>
</gene>
<dbReference type="CDD" id="cd00093">
    <property type="entry name" value="HTH_XRE"/>
    <property type="match status" value="1"/>
</dbReference>
<feature type="domain" description="HTH cro/C1-type" evidence="1">
    <location>
        <begin position="16"/>
        <end position="70"/>
    </location>
</feature>
<accession>A0A7Z0EPS8</accession>
<dbReference type="Pfam" id="PF13560">
    <property type="entry name" value="HTH_31"/>
    <property type="match status" value="1"/>
</dbReference>
<evidence type="ECO:0000313" key="2">
    <source>
        <dbReference type="EMBL" id="NYJ36068.1"/>
    </source>
</evidence>
<dbReference type="SMART" id="SM00530">
    <property type="entry name" value="HTH_XRE"/>
    <property type="match status" value="1"/>
</dbReference>
<dbReference type="Gene3D" id="1.10.260.40">
    <property type="entry name" value="lambda repressor-like DNA-binding domains"/>
    <property type="match status" value="1"/>
</dbReference>
<keyword evidence="3" id="KW-1185">Reference proteome</keyword>
<dbReference type="Proteomes" id="UP000572051">
    <property type="component" value="Unassembled WGS sequence"/>
</dbReference>
<dbReference type="InterPro" id="IPR010982">
    <property type="entry name" value="Lambda_DNA-bd_dom_sf"/>
</dbReference>
<evidence type="ECO:0000259" key="1">
    <source>
        <dbReference type="PROSITE" id="PS50943"/>
    </source>
</evidence>
<proteinExistence type="predicted"/>
<dbReference type="GO" id="GO:0003677">
    <property type="term" value="F:DNA binding"/>
    <property type="evidence" value="ECO:0007669"/>
    <property type="project" value="InterPro"/>
</dbReference>
<dbReference type="Pfam" id="PF19054">
    <property type="entry name" value="DUF5753"/>
    <property type="match status" value="1"/>
</dbReference>